<reference evidence="1 2" key="1">
    <citation type="submission" date="2016-01" db="EMBL/GenBank/DDBJ databases">
        <title>Whole genome sequence and analysis of Micromonospora rosaria DSM 803, which can produce antibacterial substance rosamicin.</title>
        <authorList>
            <person name="Yang H."/>
            <person name="He X."/>
            <person name="Zhu D."/>
        </authorList>
    </citation>
    <scope>NUCLEOTIDE SEQUENCE [LARGE SCALE GENOMIC DNA]</scope>
    <source>
        <strain evidence="1 2">DSM 803</strain>
    </source>
</reference>
<evidence type="ECO:0000313" key="1">
    <source>
        <dbReference type="EMBL" id="KXK63382.1"/>
    </source>
</evidence>
<dbReference type="RefSeq" id="WP_067359833.1">
    <property type="nucleotide sequence ID" value="NZ_JBIUBN010000003.1"/>
</dbReference>
<gene>
    <name evidence="1" type="ORF">AWW66_03450</name>
</gene>
<proteinExistence type="predicted"/>
<name>A0A136PY64_9ACTN</name>
<keyword evidence="2" id="KW-1185">Reference proteome</keyword>
<sequence length="100" mass="10962">MTALTVDELQDRVTAGVAWLDQHHPGWADRIDVDVLDLDDSLSCVLGQVVGDFWQTPITYDQAIGLGFEAAPGDLHAEEYAGLDGVWRAVIEERQGARRG</sequence>
<protein>
    <submittedName>
        <fullName evidence="1">Uncharacterized protein</fullName>
    </submittedName>
</protein>
<dbReference type="OrthoDB" id="3392713at2"/>
<dbReference type="AlphaFoldDB" id="A0A136PY64"/>
<evidence type="ECO:0000313" key="2">
    <source>
        <dbReference type="Proteomes" id="UP000070620"/>
    </source>
</evidence>
<accession>A0A136PY64</accession>
<dbReference type="EMBL" id="LRQV01000006">
    <property type="protein sequence ID" value="KXK63382.1"/>
    <property type="molecule type" value="Genomic_DNA"/>
</dbReference>
<dbReference type="Proteomes" id="UP000070620">
    <property type="component" value="Unassembled WGS sequence"/>
</dbReference>
<organism evidence="1 2">
    <name type="scientific">Micromonospora rosaria</name>
    <dbReference type="NCBI Taxonomy" id="47874"/>
    <lineage>
        <taxon>Bacteria</taxon>
        <taxon>Bacillati</taxon>
        <taxon>Actinomycetota</taxon>
        <taxon>Actinomycetes</taxon>
        <taxon>Micromonosporales</taxon>
        <taxon>Micromonosporaceae</taxon>
        <taxon>Micromonospora</taxon>
    </lineage>
</organism>
<comment type="caution">
    <text evidence="1">The sequence shown here is derived from an EMBL/GenBank/DDBJ whole genome shotgun (WGS) entry which is preliminary data.</text>
</comment>